<dbReference type="GO" id="GO:0006777">
    <property type="term" value="P:Mo-molybdopterin cofactor biosynthetic process"/>
    <property type="evidence" value="ECO:0007669"/>
    <property type="project" value="UniProtKB-KW"/>
</dbReference>
<evidence type="ECO:0000256" key="9">
    <source>
        <dbReference type="ARBA" id="ARBA00024247"/>
    </source>
</evidence>
<comment type="similarity">
    <text evidence="8">Belongs to the MoaD family.</text>
</comment>
<dbReference type="Gene3D" id="3.90.1170.40">
    <property type="entry name" value="Molybdopterin biosynthesis MoaE subunit"/>
    <property type="match status" value="1"/>
</dbReference>
<dbReference type="InterPro" id="IPR036563">
    <property type="entry name" value="MoaE_sf"/>
</dbReference>
<evidence type="ECO:0000256" key="11">
    <source>
        <dbReference type="ARBA" id="ARBA00029745"/>
    </source>
</evidence>
<dbReference type="AlphaFoldDB" id="H5SFU7"/>
<evidence type="ECO:0000256" key="14">
    <source>
        <dbReference type="ARBA" id="ARBA00032474"/>
    </source>
</evidence>
<dbReference type="Gene3D" id="3.10.20.30">
    <property type="match status" value="1"/>
</dbReference>
<comment type="pathway">
    <text evidence="1">Cofactor biosynthesis; molybdopterin biosynthesis.</text>
</comment>
<evidence type="ECO:0000256" key="7">
    <source>
        <dbReference type="ARBA" id="ARBA00023150"/>
    </source>
</evidence>
<comment type="catalytic activity">
    <reaction evidence="15">
        <text>2 [molybdopterin-synthase sulfur-carrier protein]-C-terminal-Gly-aminoethanethioate + cyclic pyranopterin phosphate + H2O = molybdopterin + 2 [molybdopterin-synthase sulfur-carrier protein]-C-terminal Gly-Gly + 2 H(+)</text>
        <dbReference type="Rhea" id="RHEA:26333"/>
        <dbReference type="Rhea" id="RHEA-COMP:12202"/>
        <dbReference type="Rhea" id="RHEA-COMP:19907"/>
        <dbReference type="ChEBI" id="CHEBI:15377"/>
        <dbReference type="ChEBI" id="CHEBI:15378"/>
        <dbReference type="ChEBI" id="CHEBI:58698"/>
        <dbReference type="ChEBI" id="CHEBI:59648"/>
        <dbReference type="ChEBI" id="CHEBI:90778"/>
        <dbReference type="ChEBI" id="CHEBI:232372"/>
        <dbReference type="EC" id="2.8.1.12"/>
    </reaction>
</comment>
<evidence type="ECO:0000256" key="2">
    <source>
        <dbReference type="ARBA" id="ARBA00005426"/>
    </source>
</evidence>
<dbReference type="EMBL" id="AP011707">
    <property type="protein sequence ID" value="BAL55033.1"/>
    <property type="molecule type" value="Genomic_DNA"/>
</dbReference>
<dbReference type="Pfam" id="PF02597">
    <property type="entry name" value="ThiS"/>
    <property type="match status" value="1"/>
</dbReference>
<accession>H5SFU7</accession>
<evidence type="ECO:0000256" key="1">
    <source>
        <dbReference type="ARBA" id="ARBA00005046"/>
    </source>
</evidence>
<evidence type="ECO:0000256" key="8">
    <source>
        <dbReference type="ARBA" id="ARBA00024200"/>
    </source>
</evidence>
<evidence type="ECO:0000256" key="4">
    <source>
        <dbReference type="ARBA" id="ARBA00013858"/>
    </source>
</evidence>
<dbReference type="SUPFAM" id="SSF54285">
    <property type="entry name" value="MoaD/ThiS"/>
    <property type="match status" value="1"/>
</dbReference>
<dbReference type="InterPro" id="IPR012675">
    <property type="entry name" value="Beta-grasp_dom_sf"/>
</dbReference>
<comment type="subunit">
    <text evidence="10">Heterotetramer of 2 MoaD subunits and 2 MoaE subunits. Also stable as homodimer. The enzyme changes between these two forms during catalysis.</text>
</comment>
<name>H5SFU7_9BACT</name>
<dbReference type="GO" id="GO:0030366">
    <property type="term" value="F:molybdopterin synthase activity"/>
    <property type="evidence" value="ECO:0007669"/>
    <property type="project" value="UniProtKB-EC"/>
</dbReference>
<dbReference type="SUPFAM" id="SSF54690">
    <property type="entry name" value="Molybdopterin synthase subunit MoaE"/>
    <property type="match status" value="1"/>
</dbReference>
<evidence type="ECO:0000256" key="13">
    <source>
        <dbReference type="ARBA" id="ARBA00030781"/>
    </source>
</evidence>
<organism evidence="16">
    <name type="scientific">uncultured Acidobacteriota bacterium</name>
    <dbReference type="NCBI Taxonomy" id="171953"/>
    <lineage>
        <taxon>Bacteria</taxon>
        <taxon>Pseudomonadati</taxon>
        <taxon>Acidobacteriota</taxon>
        <taxon>environmental samples</taxon>
    </lineage>
</organism>
<dbReference type="NCBIfam" id="TIGR01687">
    <property type="entry name" value="moaD_arch"/>
    <property type="match status" value="1"/>
</dbReference>
<evidence type="ECO:0000256" key="10">
    <source>
        <dbReference type="ARBA" id="ARBA00026066"/>
    </source>
</evidence>
<evidence type="ECO:0000256" key="6">
    <source>
        <dbReference type="ARBA" id="ARBA00022741"/>
    </source>
</evidence>
<dbReference type="FunFam" id="3.90.1170.40:FF:000003">
    <property type="entry name" value="Molybdopterin converting factor subunit 2"/>
    <property type="match status" value="1"/>
</dbReference>
<dbReference type="PANTHER" id="PTHR23404">
    <property type="entry name" value="MOLYBDOPTERIN SYNTHASE RELATED"/>
    <property type="match status" value="1"/>
</dbReference>
<evidence type="ECO:0000256" key="3">
    <source>
        <dbReference type="ARBA" id="ARBA00011950"/>
    </source>
</evidence>
<dbReference type="NCBIfam" id="TIGR01682">
    <property type="entry name" value="moaD"/>
    <property type="match status" value="1"/>
</dbReference>
<dbReference type="InterPro" id="IPR010038">
    <property type="entry name" value="MoaD_arc-typ"/>
</dbReference>
<dbReference type="Pfam" id="PF02391">
    <property type="entry name" value="MoaE"/>
    <property type="match status" value="1"/>
</dbReference>
<reference evidence="16" key="1">
    <citation type="journal article" date="2005" name="Environ. Microbiol.">
        <title>Genetic and functional properties of uncultivated thermophilic crenarchaeotes from a subsurface gold mine as revealed by analysis of genome fragments.</title>
        <authorList>
            <person name="Nunoura T."/>
            <person name="Hirayama H."/>
            <person name="Takami H."/>
            <person name="Oida H."/>
            <person name="Nishi S."/>
            <person name="Shimamura S."/>
            <person name="Suzuki Y."/>
            <person name="Inagaki F."/>
            <person name="Takai K."/>
            <person name="Nealson K.H."/>
            <person name="Horikoshi K."/>
        </authorList>
    </citation>
    <scope>NUCLEOTIDE SEQUENCE</scope>
</reference>
<dbReference type="InterPro" id="IPR003749">
    <property type="entry name" value="ThiS/MoaD-like"/>
</dbReference>
<dbReference type="CDD" id="cd00756">
    <property type="entry name" value="MoaE"/>
    <property type="match status" value="1"/>
</dbReference>
<evidence type="ECO:0000313" key="16">
    <source>
        <dbReference type="EMBL" id="BAL55033.1"/>
    </source>
</evidence>
<gene>
    <name evidence="16" type="ORF">HGMM_F22D11C10</name>
</gene>
<evidence type="ECO:0000256" key="5">
    <source>
        <dbReference type="ARBA" id="ARBA00022679"/>
    </source>
</evidence>
<comment type="similarity">
    <text evidence="2">Belongs to the MoaE family.</text>
</comment>
<reference evidence="16" key="2">
    <citation type="journal article" date="2012" name="PLoS ONE">
        <title>A Deeply Branching Thermophilic Bacterium with an Ancient Acetyl-CoA Pathway Dominates a Subsurface Ecosystem.</title>
        <authorList>
            <person name="Takami H."/>
            <person name="Noguchi H."/>
            <person name="Takaki Y."/>
            <person name="Uchiyama I."/>
            <person name="Toyoda A."/>
            <person name="Nishi S."/>
            <person name="Chee G.-J."/>
            <person name="Arai W."/>
            <person name="Nunoura T."/>
            <person name="Itoh T."/>
            <person name="Hattori M."/>
            <person name="Takai K."/>
        </authorList>
    </citation>
    <scope>NUCLEOTIDE SEQUENCE</scope>
</reference>
<dbReference type="EC" id="2.8.1.12" evidence="3"/>
<keyword evidence="7" id="KW-0501">Molybdenum cofactor biosynthesis</keyword>
<keyword evidence="5" id="KW-0808">Transferase</keyword>
<proteinExistence type="inferred from homology"/>
<evidence type="ECO:0000256" key="15">
    <source>
        <dbReference type="ARBA" id="ARBA00049878"/>
    </source>
</evidence>
<protein>
    <recommendedName>
        <fullName evidence="4">Molybdopterin synthase catalytic subunit</fullName>
        <ecNumber evidence="3">2.8.1.12</ecNumber>
    </recommendedName>
    <alternativeName>
        <fullName evidence="13">MPT synthase subunit 2</fullName>
    </alternativeName>
    <alternativeName>
        <fullName evidence="11">Molybdenum cofactor biosynthesis protein E</fullName>
    </alternativeName>
    <alternativeName>
        <fullName evidence="9">Molybdopterin synthase sulfur carrier subunit</fullName>
    </alternativeName>
    <alternativeName>
        <fullName evidence="12">Molybdopterin-converting factor large subunit</fullName>
    </alternativeName>
    <alternativeName>
        <fullName evidence="14">Molybdopterin-converting factor subunit 2</fullName>
    </alternativeName>
</protein>
<dbReference type="FunFam" id="3.10.20.30:FF:000010">
    <property type="entry name" value="Molybdopterin synthase sulfur carrier subunit"/>
    <property type="match status" value="1"/>
</dbReference>
<keyword evidence="6" id="KW-0547">Nucleotide-binding</keyword>
<dbReference type="CDD" id="cd00754">
    <property type="entry name" value="Ubl_MoaD"/>
    <property type="match status" value="1"/>
</dbReference>
<dbReference type="InterPro" id="IPR016155">
    <property type="entry name" value="Mopterin_synth/thiamin_S_b"/>
</dbReference>
<evidence type="ECO:0000256" key="12">
    <source>
        <dbReference type="ARBA" id="ARBA00030407"/>
    </source>
</evidence>
<dbReference type="GO" id="GO:0000166">
    <property type="term" value="F:nucleotide binding"/>
    <property type="evidence" value="ECO:0007669"/>
    <property type="project" value="UniProtKB-KW"/>
</dbReference>
<dbReference type="InterPro" id="IPR003448">
    <property type="entry name" value="Mopterin_biosynth_MoaE"/>
</dbReference>
<sequence length="231" mass="26213">MITVSVRFFAQCRELAGMAEYELQLPPSATVTHALEEVYERFPALRELRDRVLVAVNERYAAPETPLRSGDVLALLPPVSGGQEADIFALVREPIEARALVQRLLRGAAGAVVTFDGVVREQTGGRRVRYLEYEAYEAMALRMLREIGREIRARWPIDRIGIVHRLGRLEIGESSVIIVVTSAHRRPAFEACQYAIDRLKKIVPIWKREYFEDGSVWVDGEWPSPEELPSE</sequence>